<feature type="transmembrane region" description="Helical" evidence="2">
    <location>
        <begin position="1106"/>
        <end position="1127"/>
    </location>
</feature>
<proteinExistence type="predicted"/>
<feature type="transmembrane region" description="Helical" evidence="2">
    <location>
        <begin position="1005"/>
        <end position="1026"/>
    </location>
</feature>
<reference evidence="3" key="1">
    <citation type="journal article" date="2020" name="bioRxiv">
        <title>Comparative genomics of Chlamydomonas.</title>
        <authorList>
            <person name="Craig R.J."/>
            <person name="Hasan A.R."/>
            <person name="Ness R.W."/>
            <person name="Keightley P.D."/>
        </authorList>
    </citation>
    <scope>NUCLEOTIDE SEQUENCE</scope>
    <source>
        <strain evidence="3">SAG 7.73</strain>
    </source>
</reference>
<gene>
    <name evidence="3" type="ORF">HXX76_013330</name>
</gene>
<dbReference type="AlphaFoldDB" id="A0A835SJ85"/>
<dbReference type="OrthoDB" id="553154at2759"/>
<feature type="transmembrane region" description="Helical" evidence="2">
    <location>
        <begin position="1046"/>
        <end position="1069"/>
    </location>
</feature>
<feature type="compositionally biased region" description="Polar residues" evidence="1">
    <location>
        <begin position="1192"/>
        <end position="1201"/>
    </location>
</feature>
<feature type="region of interest" description="Disordered" evidence="1">
    <location>
        <begin position="209"/>
        <end position="246"/>
    </location>
</feature>
<feature type="compositionally biased region" description="Low complexity" evidence="1">
    <location>
        <begin position="365"/>
        <end position="396"/>
    </location>
</feature>
<organism evidence="3 4">
    <name type="scientific">Chlamydomonas incerta</name>
    <dbReference type="NCBI Taxonomy" id="51695"/>
    <lineage>
        <taxon>Eukaryota</taxon>
        <taxon>Viridiplantae</taxon>
        <taxon>Chlorophyta</taxon>
        <taxon>core chlorophytes</taxon>
        <taxon>Chlorophyceae</taxon>
        <taxon>CS clade</taxon>
        <taxon>Chlamydomonadales</taxon>
        <taxon>Chlamydomonadaceae</taxon>
        <taxon>Chlamydomonas</taxon>
    </lineage>
</organism>
<keyword evidence="2" id="KW-1133">Transmembrane helix</keyword>
<keyword evidence="4" id="KW-1185">Reference proteome</keyword>
<evidence type="ECO:0000256" key="1">
    <source>
        <dbReference type="SAM" id="MobiDB-lite"/>
    </source>
</evidence>
<feature type="region of interest" description="Disordered" evidence="1">
    <location>
        <begin position="730"/>
        <end position="749"/>
    </location>
</feature>
<feature type="compositionally biased region" description="Low complexity" evidence="1">
    <location>
        <begin position="1171"/>
        <end position="1181"/>
    </location>
</feature>
<keyword evidence="2" id="KW-0812">Transmembrane</keyword>
<feature type="compositionally biased region" description="Low complexity" evidence="1">
    <location>
        <begin position="97"/>
        <end position="120"/>
    </location>
</feature>
<name>A0A835SJ85_CHLIN</name>
<evidence type="ECO:0000256" key="2">
    <source>
        <dbReference type="SAM" id="Phobius"/>
    </source>
</evidence>
<feature type="compositionally biased region" description="Low complexity" evidence="1">
    <location>
        <begin position="209"/>
        <end position="241"/>
    </location>
</feature>
<feature type="transmembrane region" description="Helical" evidence="2">
    <location>
        <begin position="1076"/>
        <end position="1094"/>
    </location>
</feature>
<feature type="compositionally biased region" description="Low complexity" evidence="1">
    <location>
        <begin position="800"/>
        <end position="820"/>
    </location>
</feature>
<feature type="transmembrane region" description="Helical" evidence="2">
    <location>
        <begin position="969"/>
        <end position="993"/>
    </location>
</feature>
<keyword evidence="2" id="KW-0472">Membrane</keyword>
<feature type="region of interest" description="Disordered" evidence="1">
    <location>
        <begin position="1171"/>
        <end position="1201"/>
    </location>
</feature>
<feature type="region of interest" description="Disordered" evidence="1">
    <location>
        <begin position="97"/>
        <end position="131"/>
    </location>
</feature>
<feature type="region of interest" description="Disordered" evidence="1">
    <location>
        <begin position="795"/>
        <end position="827"/>
    </location>
</feature>
<dbReference type="Proteomes" id="UP000650467">
    <property type="component" value="Unassembled WGS sequence"/>
</dbReference>
<sequence length="1201" mass="117761">MARYQPVLGLRCAQLKVWGRQPEQLAAAAFRQRLAALLDEEPGCGGAGADNGGRRMADCYMRRGCIELVVDLETADVEAEEGDGGVAAAGDVGAAAAAGAAPGPEQAAAQPQPHAADAGPGSSGSHRGARADLSTQAGADAVADLVVQSTAVPAPLDTDVRPAVGPAPPPSGTHALAAAVAAGNVPLRQAGGDADGSAGSVDLSAFRRPPAAASAPVQASSGAAPSAPRAAPRRGASGPPGTLTADHPLSLVRAQALGTSSCRPLPGGPAIQHVRPRVLTLPPPPPAAEASELPGAPPAPPASAPGGPRPIRLRVHVALPAELAAAATAVVGSAAAGSAAAGVPPGRLLAAWSISTAPPAPRGTAQAAGGQPSAEAAGAAAGSNAASGEAEAAEAAAPPPPPLELLLRCGGRYVPISVSPAPVDEDMLDMEAGEAAGLGAIAAAVSRNHTAPGGQEATAPLPQRLRESLPNAALSRAVLSTPSPAAPAAHHTTTTITAADTGAITSTPRLTLVAYDVVLLEPPPLARGVLLTDLRWRGQPAHVVPVLLLDDDATGRELGAVAALWNGPSRELDGLLYDMGAWMRFMGARRAGPGAAAADSGAAAEAAASPARPQPGAARDLVAAGGGAPAAAAAAAAVGGGGGGAAGPAYLPVLGASLLQFAHAHGLMALASQLQDHMRDCGYTAAFRPLLRGRSGPPMSRSALEPQLAATAPALRPSALPTPWRAQMLAAAASRTPPPRPAAQPAVPDAVAPVGAPAAASVARGSDGPAAALGAGSGADAAPAAGAAAADGEWGRRRLAAAQPQAEASAGGSGGDETTAVDAAPAQPPGWLAGGAWARTRLAVAGTLGWWRVPPAHEAAYQRFAQSRRSAADYIFRLVDLLGLLELLLRLALLLAASAPAPAAAWPPRSLAAPAGGAADVFTASTGTGTGSSDPSGSLGGAAWQLIAGGAGAGVGGSAALGTGAIATAAATVMAVSALPCAVTSAVWLLLPLSSWQRLSPRCRVCRHTCLAAAKLLLLLLLLLAPNSAAVFRHSYNGLHMLMEGVLLPACCLVPFRAAVLLAALNLPLHIAAGRAAAMADLAAAAPAAAGAAADWGPLLAPGAGVAQALVLTAASVVTTLVCHVHLRLAFQMELEREARARPTGLAVGKKGWETDIGVLHEAALVAAAAAASGPTPAAQPHDSGVSGSGPLAQQQSRNGE</sequence>
<accession>A0A835SJ85</accession>
<dbReference type="EMBL" id="JAEHOC010000051">
    <property type="protein sequence ID" value="KAG2425957.1"/>
    <property type="molecule type" value="Genomic_DNA"/>
</dbReference>
<evidence type="ECO:0000313" key="4">
    <source>
        <dbReference type="Proteomes" id="UP000650467"/>
    </source>
</evidence>
<feature type="region of interest" description="Disordered" evidence="1">
    <location>
        <begin position="359"/>
        <end position="399"/>
    </location>
</feature>
<protein>
    <submittedName>
        <fullName evidence="3">Uncharacterized protein</fullName>
    </submittedName>
</protein>
<evidence type="ECO:0000313" key="3">
    <source>
        <dbReference type="EMBL" id="KAG2425957.1"/>
    </source>
</evidence>
<comment type="caution">
    <text evidence="3">The sequence shown here is derived from an EMBL/GenBank/DDBJ whole genome shotgun (WGS) entry which is preliminary data.</text>
</comment>
<feature type="region of interest" description="Disordered" evidence="1">
    <location>
        <begin position="260"/>
        <end position="308"/>
    </location>
</feature>